<evidence type="ECO:0000313" key="4">
    <source>
        <dbReference type="Proteomes" id="UP000799776"/>
    </source>
</evidence>
<sequence length="505" mass="54887">MTSPTSSNHKPAGIPVPSSTSSFWHSEPSEFLLGHRTTSELPKTVDYCIIGSGITGSSCARFLAEDERTKGKSILMLEAREACWGATGRNGGHCQVLPVARSMDVTQFEVDNYETVKSYIAEHNVECEWRSLDGCRAYYSSDMFKVAETEVSELKKHSGELGKLVNAVTDKEELAKLRVSKAVGATLCSAAASLWPYKLVSFVLEKLVKEGKLNLQTNTPVEMISDLGIGPAVRIHTSRDVIFANHVILATNGYTSHLLPEFADLIVPVRGEMSSLLPPKGSERLEASYGLCGQPGQPSHGDDYLNQRPFEGVPNPAGHFMFGGGDGEAKHERIGVWDDSIVDEGMAAWLRRKLLEAMDIGGETEGLKELEATHQWSGIMGYSRDNLPWVGCVPHRGNYVWLAGGYTGHGMPNGTLCGKAVAKMVLATEAAGLAYTPEVEDHAVKESGLPRGYLISEDRMNKARKLPTVAAAEAMGAIGNHARQEGKTVWKGMLDYVTSFVWGRS</sequence>
<feature type="domain" description="FAD dependent oxidoreductase" evidence="2">
    <location>
        <begin position="46"/>
        <end position="424"/>
    </location>
</feature>
<dbReference type="GO" id="GO:0005737">
    <property type="term" value="C:cytoplasm"/>
    <property type="evidence" value="ECO:0007669"/>
    <property type="project" value="TreeGrafter"/>
</dbReference>
<dbReference type="SUPFAM" id="SSF51905">
    <property type="entry name" value="FAD/NAD(P)-binding domain"/>
    <property type="match status" value="1"/>
</dbReference>
<dbReference type="PANTHER" id="PTHR13847">
    <property type="entry name" value="SARCOSINE DEHYDROGENASE-RELATED"/>
    <property type="match status" value="1"/>
</dbReference>
<evidence type="ECO:0000259" key="2">
    <source>
        <dbReference type="Pfam" id="PF01266"/>
    </source>
</evidence>
<dbReference type="Pfam" id="PF01266">
    <property type="entry name" value="DAO"/>
    <property type="match status" value="1"/>
</dbReference>
<dbReference type="Proteomes" id="UP000799776">
    <property type="component" value="Unassembled WGS sequence"/>
</dbReference>
<accession>A0A9P4HPK3</accession>
<reference evidence="3" key="1">
    <citation type="journal article" date="2020" name="Stud. Mycol.">
        <title>101 Dothideomycetes genomes: a test case for predicting lifestyles and emergence of pathogens.</title>
        <authorList>
            <person name="Haridas S."/>
            <person name="Albert R."/>
            <person name="Binder M."/>
            <person name="Bloem J."/>
            <person name="Labutti K."/>
            <person name="Salamov A."/>
            <person name="Andreopoulos B."/>
            <person name="Baker S."/>
            <person name="Barry K."/>
            <person name="Bills G."/>
            <person name="Bluhm B."/>
            <person name="Cannon C."/>
            <person name="Castanera R."/>
            <person name="Culley D."/>
            <person name="Daum C."/>
            <person name="Ezra D."/>
            <person name="Gonzalez J."/>
            <person name="Henrissat B."/>
            <person name="Kuo A."/>
            <person name="Liang C."/>
            <person name="Lipzen A."/>
            <person name="Lutzoni F."/>
            <person name="Magnuson J."/>
            <person name="Mondo S."/>
            <person name="Nolan M."/>
            <person name="Ohm R."/>
            <person name="Pangilinan J."/>
            <person name="Park H.-J."/>
            <person name="Ramirez L."/>
            <person name="Alfaro M."/>
            <person name="Sun H."/>
            <person name="Tritt A."/>
            <person name="Yoshinaga Y."/>
            <person name="Zwiers L.-H."/>
            <person name="Turgeon B."/>
            <person name="Goodwin S."/>
            <person name="Spatafora J."/>
            <person name="Crous P."/>
            <person name="Grigoriev I."/>
        </authorList>
    </citation>
    <scope>NUCLEOTIDE SEQUENCE</scope>
    <source>
        <strain evidence="3">CBS 121410</strain>
    </source>
</reference>
<gene>
    <name evidence="3" type="ORF">K490DRAFT_46504</name>
</gene>
<dbReference type="EMBL" id="ML978730">
    <property type="protein sequence ID" value="KAF2085509.1"/>
    <property type="molecule type" value="Genomic_DNA"/>
</dbReference>
<evidence type="ECO:0000256" key="1">
    <source>
        <dbReference type="SAM" id="MobiDB-lite"/>
    </source>
</evidence>
<protein>
    <submittedName>
        <fullName evidence="3">DAO-domain-containing protein</fullName>
    </submittedName>
</protein>
<keyword evidence="4" id="KW-1185">Reference proteome</keyword>
<name>A0A9P4HPK3_9PEZI</name>
<dbReference type="PANTHER" id="PTHR13847:SF129">
    <property type="entry name" value="FAD DEPENDENT OXIDOREDUCTASE"/>
    <property type="match status" value="1"/>
</dbReference>
<evidence type="ECO:0000313" key="3">
    <source>
        <dbReference type="EMBL" id="KAF2085509.1"/>
    </source>
</evidence>
<proteinExistence type="predicted"/>
<dbReference type="Gene3D" id="3.30.9.10">
    <property type="entry name" value="D-Amino Acid Oxidase, subunit A, domain 2"/>
    <property type="match status" value="1"/>
</dbReference>
<dbReference type="AlphaFoldDB" id="A0A9P4HPK3"/>
<feature type="region of interest" description="Disordered" evidence="1">
    <location>
        <begin position="1"/>
        <end position="23"/>
    </location>
</feature>
<dbReference type="InterPro" id="IPR036188">
    <property type="entry name" value="FAD/NAD-bd_sf"/>
</dbReference>
<comment type="caution">
    <text evidence="3">The sequence shown here is derived from an EMBL/GenBank/DDBJ whole genome shotgun (WGS) entry which is preliminary data.</text>
</comment>
<dbReference type="Gene3D" id="3.50.50.60">
    <property type="entry name" value="FAD/NAD(P)-binding domain"/>
    <property type="match status" value="1"/>
</dbReference>
<dbReference type="InterPro" id="IPR006076">
    <property type="entry name" value="FAD-dep_OxRdtase"/>
</dbReference>
<organism evidence="3 4">
    <name type="scientific">Saccharata proteae CBS 121410</name>
    <dbReference type="NCBI Taxonomy" id="1314787"/>
    <lineage>
        <taxon>Eukaryota</taxon>
        <taxon>Fungi</taxon>
        <taxon>Dikarya</taxon>
        <taxon>Ascomycota</taxon>
        <taxon>Pezizomycotina</taxon>
        <taxon>Dothideomycetes</taxon>
        <taxon>Dothideomycetes incertae sedis</taxon>
        <taxon>Botryosphaeriales</taxon>
        <taxon>Saccharataceae</taxon>
        <taxon>Saccharata</taxon>
    </lineage>
</organism>
<dbReference type="OrthoDB" id="429143at2759"/>